<dbReference type="SMART" id="SM00382">
    <property type="entry name" value="AAA"/>
    <property type="match status" value="1"/>
</dbReference>
<dbReference type="KEGG" id="tho:SP60_03380"/>
<evidence type="ECO:0000313" key="3">
    <source>
        <dbReference type="EMBL" id="ALE52347.1"/>
    </source>
</evidence>
<dbReference type="InterPro" id="IPR027417">
    <property type="entry name" value="P-loop_NTPase"/>
</dbReference>
<dbReference type="CDD" id="cd01131">
    <property type="entry name" value="PilT"/>
    <property type="match status" value="1"/>
</dbReference>
<evidence type="ECO:0000259" key="2">
    <source>
        <dbReference type="PROSITE" id="PS00662"/>
    </source>
</evidence>
<dbReference type="AlphaFoldDB" id="A0A0M4P8P3"/>
<dbReference type="SUPFAM" id="SSF52540">
    <property type="entry name" value="P-loop containing nucleoside triphosphate hydrolases"/>
    <property type="match status" value="1"/>
</dbReference>
<dbReference type="STRING" id="1705394.SP60_03380"/>
<feature type="domain" description="Bacterial type II secretion system protein E" evidence="2">
    <location>
        <begin position="191"/>
        <end position="205"/>
    </location>
</feature>
<evidence type="ECO:0000256" key="1">
    <source>
        <dbReference type="ARBA" id="ARBA00006611"/>
    </source>
</evidence>
<dbReference type="PANTHER" id="PTHR30486">
    <property type="entry name" value="TWITCHING MOTILITY PROTEIN PILT"/>
    <property type="match status" value="1"/>
</dbReference>
<dbReference type="InterPro" id="IPR006321">
    <property type="entry name" value="PilT/PilU"/>
</dbReference>
<dbReference type="GO" id="GO:0016887">
    <property type="term" value="F:ATP hydrolysis activity"/>
    <property type="evidence" value="ECO:0007669"/>
    <property type="project" value="InterPro"/>
</dbReference>
<dbReference type="InterPro" id="IPR050921">
    <property type="entry name" value="T4SS_GSP_E_ATPase"/>
</dbReference>
<dbReference type="OrthoDB" id="9804785at2"/>
<keyword evidence="4" id="KW-1185">Reference proteome</keyword>
<dbReference type="RefSeq" id="WP_053951290.1">
    <property type="nucleotide sequence ID" value="NZ_CP010552.1"/>
</dbReference>
<organism evidence="3 4">
    <name type="scientific">Candidatus Thioglobus autotrophicus</name>
    <dbReference type="NCBI Taxonomy" id="1705394"/>
    <lineage>
        <taxon>Bacteria</taxon>
        <taxon>Pseudomonadati</taxon>
        <taxon>Pseudomonadota</taxon>
        <taxon>Gammaproteobacteria</taxon>
        <taxon>Candidatus Pseudothioglobaceae</taxon>
        <taxon>Candidatus Thioglobus</taxon>
    </lineage>
</organism>
<dbReference type="PROSITE" id="PS00662">
    <property type="entry name" value="T2SP_E"/>
    <property type="match status" value="1"/>
</dbReference>
<dbReference type="GO" id="GO:0005524">
    <property type="term" value="F:ATP binding"/>
    <property type="evidence" value="ECO:0007669"/>
    <property type="project" value="InterPro"/>
</dbReference>
<evidence type="ECO:0000313" key="4">
    <source>
        <dbReference type="Proteomes" id="UP000058020"/>
    </source>
</evidence>
<dbReference type="InterPro" id="IPR001482">
    <property type="entry name" value="T2SS/T4SS_dom"/>
</dbReference>
<dbReference type="Gene3D" id="3.40.50.300">
    <property type="entry name" value="P-loop containing nucleotide triphosphate hydrolases"/>
    <property type="match status" value="1"/>
</dbReference>
<proteinExistence type="inferred from homology"/>
<dbReference type="NCBIfam" id="TIGR01420">
    <property type="entry name" value="pilT_fam"/>
    <property type="match status" value="1"/>
</dbReference>
<reference evidence="3 4" key="1">
    <citation type="journal article" date="2015" name="Genome Announc.">
        <title>Genome Sequence of 'Candidatus Thioglobus autotrophica' Strain EF1, a Chemoautotroph from the SUP05 Clade of Marine Gammaproteobacteria.</title>
        <authorList>
            <person name="Shah V."/>
            <person name="Morris R.M."/>
        </authorList>
    </citation>
    <scope>NUCLEOTIDE SEQUENCE [LARGE SCALE GENOMIC DNA]</scope>
    <source>
        <strain evidence="3 4">EF1</strain>
    </source>
</reference>
<dbReference type="Gene3D" id="3.30.450.90">
    <property type="match status" value="1"/>
</dbReference>
<name>A0A0M4P8P3_9GAMM</name>
<protein>
    <submittedName>
        <fullName evidence="3">Twitching motility protein PilT</fullName>
    </submittedName>
</protein>
<dbReference type="Proteomes" id="UP000058020">
    <property type="component" value="Chromosome"/>
</dbReference>
<comment type="similarity">
    <text evidence="1">Belongs to the GSP E family.</text>
</comment>
<dbReference type="EMBL" id="CP010552">
    <property type="protein sequence ID" value="ALE52347.1"/>
    <property type="molecule type" value="Genomic_DNA"/>
</dbReference>
<gene>
    <name evidence="3" type="ORF">SP60_03380</name>
</gene>
<dbReference type="PANTHER" id="PTHR30486:SF6">
    <property type="entry name" value="TYPE IV PILUS RETRACTATION ATPASE PILT"/>
    <property type="match status" value="1"/>
</dbReference>
<dbReference type="InterPro" id="IPR003593">
    <property type="entry name" value="AAA+_ATPase"/>
</dbReference>
<dbReference type="Pfam" id="PF00437">
    <property type="entry name" value="T2SSE"/>
    <property type="match status" value="1"/>
</dbReference>
<accession>A0A0M4P8P3</accession>
<sequence>MFDVIERYANEYKFSDIHLKEDQPLILRINGEMTKPSEDIISAQALKEFANNVLTEDQKTHLDEIRDVDLAIEVGNYRFRVNFFYTSDGLSAVLRKIETEIPTMESLKLPFIMQEMAEKPNGLILVTGPTGSGKSTSLAAIIGEINATRKGHILTVEDPIEYIHHSKECTVSQREVGRDAQSFASALRASLREDPDVILVGEMRDRETIQLALTAAETGHLVFGTLHTSGAPNTINRIIDVFPAEQQGQVRAQLSQSLQMVATQRLFKTADGQGRAAAFEIMVCNHAVRNLIREGKIFQIESIMQTARGEGMVTMDHAIEQLIASGQVTQEGVDGAH</sequence>
<dbReference type="PATRIC" id="fig|1705394.5.peg.683"/>